<comment type="caution">
    <text evidence="2">The sequence shown here is derived from an EMBL/GenBank/DDBJ whole genome shotgun (WGS) entry which is preliminary data.</text>
</comment>
<dbReference type="Pfam" id="PF08708">
    <property type="entry name" value="PriCT_1"/>
    <property type="match status" value="1"/>
</dbReference>
<dbReference type="Gene3D" id="3.30.70.1790">
    <property type="entry name" value="RepB DNA-primase, N-terminal domain"/>
    <property type="match status" value="1"/>
</dbReference>
<dbReference type="SMART" id="SM00942">
    <property type="entry name" value="PriCT_1"/>
    <property type="match status" value="1"/>
</dbReference>
<organism evidence="2 3">
    <name type="scientific">Dyella ginsengisoli</name>
    <dbReference type="NCBI Taxonomy" id="363848"/>
    <lineage>
        <taxon>Bacteria</taxon>
        <taxon>Pseudomonadati</taxon>
        <taxon>Pseudomonadota</taxon>
        <taxon>Gammaproteobacteria</taxon>
        <taxon>Lysobacterales</taxon>
        <taxon>Rhodanobacteraceae</taxon>
        <taxon>Dyella</taxon>
    </lineage>
</organism>
<name>A0ABW8K021_9GAMM</name>
<gene>
    <name evidence="2" type="ORF">ISP17_17085</name>
</gene>
<reference evidence="2 3" key="1">
    <citation type="submission" date="2020-10" db="EMBL/GenBank/DDBJ databases">
        <title>Phylogeny of dyella-like bacteria.</title>
        <authorList>
            <person name="Fu J."/>
        </authorList>
    </citation>
    <scope>NUCLEOTIDE SEQUENCE [LARGE SCALE GENOMIC DNA]</scope>
    <source>
        <strain evidence="2 3">Gsoil3046</strain>
    </source>
</reference>
<keyword evidence="3" id="KW-1185">Reference proteome</keyword>
<evidence type="ECO:0000313" key="3">
    <source>
        <dbReference type="Proteomes" id="UP001620460"/>
    </source>
</evidence>
<dbReference type="InterPro" id="IPR039459">
    <property type="entry name" value="RepB-like_DNA_primase_dom"/>
</dbReference>
<dbReference type="InterPro" id="IPR014820">
    <property type="entry name" value="PriCT_1"/>
</dbReference>
<evidence type="ECO:0000313" key="2">
    <source>
        <dbReference type="EMBL" id="MFK2905676.1"/>
    </source>
</evidence>
<proteinExistence type="predicted"/>
<dbReference type="Pfam" id="PF16793">
    <property type="entry name" value="RepB_primase"/>
    <property type="match status" value="1"/>
</dbReference>
<dbReference type="Proteomes" id="UP001620460">
    <property type="component" value="Unassembled WGS sequence"/>
</dbReference>
<protein>
    <submittedName>
        <fullName evidence="2">Primase C-terminal domain-containing protein</fullName>
    </submittedName>
</protein>
<dbReference type="RefSeq" id="WP_404635304.1">
    <property type="nucleotide sequence ID" value="NZ_JADIKM010000005.1"/>
</dbReference>
<evidence type="ECO:0000259" key="1">
    <source>
        <dbReference type="SMART" id="SM00942"/>
    </source>
</evidence>
<accession>A0ABW8K021</accession>
<feature type="domain" description="Primase C-terminal 1" evidence="1">
    <location>
        <begin position="213"/>
        <end position="279"/>
    </location>
</feature>
<dbReference type="EMBL" id="JADIKM010000005">
    <property type="protein sequence ID" value="MFK2905676.1"/>
    <property type="molecule type" value="Genomic_DNA"/>
</dbReference>
<sequence length="396" mass="42930">MGAAEKWASPAIDLETARAFLSALGSRFTFQTLDDSGRKRKHLIRVFHGDLNKHGAALSRLNQQGAGVFVMVNAGDGTARKASNVQAIRAVFADLDGSPLAPVRATELTPHIVVESSPGRWHAYWLADGVPLEQFKPMQQAIASRFASDPTVCDLPRVMRLPGFLHNKSAPFSSRIIEQHGRPPYPYAAIAAWLGSGEASNDASARACITPARKLADTIPEGERNSTLFDLACGLVRKGIPAEGVSDRLQRINAARCRPPLCANEVDTIARNASACGSQGFAQLPHALLDAPEWLMLPAASCAIVLAFYRRFDGFNNGSLCVPWSDFKGQHGIDTSRRFYAYLRRAVSAGFLILTAESRNGQTGRTPAMYAIPDKYLAQVSKQHTGPSVKTAHLNR</sequence>